<dbReference type="SUPFAM" id="SSF48576">
    <property type="entry name" value="Terpenoid synthases"/>
    <property type="match status" value="1"/>
</dbReference>
<dbReference type="NCBIfam" id="NF045485">
    <property type="entry name" value="FPPsyn"/>
    <property type="match status" value="1"/>
</dbReference>
<organism evidence="14 15">
    <name type="scientific">Faecalicoccus pleomorphus</name>
    <dbReference type="NCBI Taxonomy" id="1323"/>
    <lineage>
        <taxon>Bacteria</taxon>
        <taxon>Bacillati</taxon>
        <taxon>Bacillota</taxon>
        <taxon>Erysipelotrichia</taxon>
        <taxon>Erysipelotrichales</taxon>
        <taxon>Erysipelotrichaceae</taxon>
        <taxon>Faecalicoccus</taxon>
    </lineage>
</organism>
<keyword evidence="5 12" id="KW-0808">Transferase</keyword>
<dbReference type="Pfam" id="PF00348">
    <property type="entry name" value="polyprenyl_synt"/>
    <property type="match status" value="1"/>
</dbReference>
<dbReference type="EC" id="2.5.1.10" evidence="3"/>
<evidence type="ECO:0000256" key="7">
    <source>
        <dbReference type="ARBA" id="ARBA00022842"/>
    </source>
</evidence>
<evidence type="ECO:0000313" key="13">
    <source>
        <dbReference type="EMBL" id="MDB7981264.1"/>
    </source>
</evidence>
<comment type="catalytic activity">
    <reaction evidence="11">
        <text>isopentenyl diphosphate + (2E)-geranyl diphosphate = (2E,6E)-farnesyl diphosphate + diphosphate</text>
        <dbReference type="Rhea" id="RHEA:19361"/>
        <dbReference type="ChEBI" id="CHEBI:33019"/>
        <dbReference type="ChEBI" id="CHEBI:58057"/>
        <dbReference type="ChEBI" id="CHEBI:128769"/>
        <dbReference type="ChEBI" id="CHEBI:175763"/>
        <dbReference type="EC" id="2.5.1.10"/>
    </reaction>
</comment>
<dbReference type="GO" id="GO:0005737">
    <property type="term" value="C:cytoplasm"/>
    <property type="evidence" value="ECO:0007669"/>
    <property type="project" value="UniProtKB-ARBA"/>
</dbReference>
<dbReference type="GO" id="GO:0016114">
    <property type="term" value="P:terpenoid biosynthetic process"/>
    <property type="evidence" value="ECO:0007669"/>
    <property type="project" value="UniProtKB-ARBA"/>
</dbReference>
<dbReference type="Proteomes" id="UP001212981">
    <property type="component" value="Unassembled WGS sequence"/>
</dbReference>
<evidence type="ECO:0000256" key="4">
    <source>
        <dbReference type="ARBA" id="ARBA00015100"/>
    </source>
</evidence>
<reference evidence="14 15" key="1">
    <citation type="submission" date="2018-08" db="EMBL/GenBank/DDBJ databases">
        <title>A genome reference for cultivated species of the human gut microbiota.</title>
        <authorList>
            <person name="Zou Y."/>
            <person name="Xue W."/>
            <person name="Luo G."/>
        </authorList>
    </citation>
    <scope>NUCLEOTIDE SEQUENCE [LARGE SCALE GENOMIC DNA]</scope>
    <source>
        <strain evidence="14 15">TF08-11</strain>
    </source>
</reference>
<evidence type="ECO:0000313" key="14">
    <source>
        <dbReference type="EMBL" id="RGD78050.1"/>
    </source>
</evidence>
<dbReference type="FunFam" id="1.10.600.10:FF:000001">
    <property type="entry name" value="Geranylgeranyl diphosphate synthase"/>
    <property type="match status" value="1"/>
</dbReference>
<dbReference type="CDD" id="cd00685">
    <property type="entry name" value="Trans_IPPS_HT"/>
    <property type="match status" value="1"/>
</dbReference>
<evidence type="ECO:0000256" key="2">
    <source>
        <dbReference type="ARBA" id="ARBA00006706"/>
    </source>
</evidence>
<reference evidence="13" key="2">
    <citation type="submission" date="2023-01" db="EMBL/GenBank/DDBJ databases">
        <title>Human gut microbiome strain richness.</title>
        <authorList>
            <person name="Chen-Liaw A."/>
        </authorList>
    </citation>
    <scope>NUCLEOTIDE SEQUENCE</scope>
    <source>
        <strain evidence="13">D8_m1001271B151109d0_201107</strain>
    </source>
</reference>
<name>A0A3E3E958_9FIRM</name>
<dbReference type="InterPro" id="IPR008949">
    <property type="entry name" value="Isoprenoid_synthase_dom_sf"/>
</dbReference>
<dbReference type="GO" id="GO:0004337">
    <property type="term" value="F:(2E,6E)-farnesyl diphosphate synthase activity"/>
    <property type="evidence" value="ECO:0007669"/>
    <property type="project" value="UniProtKB-EC"/>
</dbReference>
<dbReference type="GO" id="GO:0046872">
    <property type="term" value="F:metal ion binding"/>
    <property type="evidence" value="ECO:0007669"/>
    <property type="project" value="UniProtKB-KW"/>
</dbReference>
<keyword evidence="7" id="KW-0460">Magnesium</keyword>
<keyword evidence="6" id="KW-0479">Metal-binding</keyword>
<sequence length="281" mass="31164">MNNKDFEDYLRQQATVGLPSRTKEAMTYSLMNGGKRIRPLILFSLLKDYGFKEQLGYPCGCAIEMIHTYSLIHDDLPCMDDDDLRRGKPSCHKAYDEATAVLAGDALLTRAFQVVLESQCSSEKKCALVSKLSEYAGIDGMIYGQDLDMKAETLTDAHFEDLQEIEVYKTAKLLTLPMVCAAILADQKQDIPVLKEIGVHLGIQFQVQDDILDVSSSAQALGKSTSDAQNNKLTAVSLLGLEESQNLVAKLDQQIQCLLNDLSTSTPSFQKILDFLIHRTC</sequence>
<dbReference type="RefSeq" id="WP_117445339.1">
    <property type="nucleotide sequence ID" value="NZ_CALCIP010000037.1"/>
</dbReference>
<evidence type="ECO:0000256" key="10">
    <source>
        <dbReference type="ARBA" id="ARBA00032873"/>
    </source>
</evidence>
<dbReference type="Proteomes" id="UP000260721">
    <property type="component" value="Unassembled WGS sequence"/>
</dbReference>
<dbReference type="EMBL" id="QUSK01000002">
    <property type="protein sequence ID" value="RGD78050.1"/>
    <property type="molecule type" value="Genomic_DNA"/>
</dbReference>
<dbReference type="PROSITE" id="PS00723">
    <property type="entry name" value="POLYPRENYL_SYNTHASE_1"/>
    <property type="match status" value="1"/>
</dbReference>
<comment type="similarity">
    <text evidence="2 12">Belongs to the FPP/GGPP synthase family.</text>
</comment>
<evidence type="ECO:0000256" key="11">
    <source>
        <dbReference type="ARBA" id="ARBA00049399"/>
    </source>
</evidence>
<dbReference type="SFLD" id="SFLDG01017">
    <property type="entry name" value="Polyprenyl_Transferase_Like"/>
    <property type="match status" value="1"/>
</dbReference>
<dbReference type="SFLD" id="SFLDS00005">
    <property type="entry name" value="Isoprenoid_Synthase_Type_I"/>
    <property type="match status" value="1"/>
</dbReference>
<comment type="cofactor">
    <cofactor evidence="1">
        <name>Mg(2+)</name>
        <dbReference type="ChEBI" id="CHEBI:18420"/>
    </cofactor>
</comment>
<gene>
    <name evidence="14" type="ORF">DXC78_01220</name>
    <name evidence="13" type="ORF">PND82_00340</name>
</gene>
<dbReference type="PROSITE" id="PS00444">
    <property type="entry name" value="POLYPRENYL_SYNTHASE_2"/>
    <property type="match status" value="1"/>
</dbReference>
<protein>
    <recommendedName>
        <fullName evidence="4">Farnesyl diphosphate synthase</fullName>
        <ecNumber evidence="3">2.5.1.10</ecNumber>
    </recommendedName>
    <alternativeName>
        <fullName evidence="10">(2E,6E)-farnesyl diphosphate synthase</fullName>
    </alternativeName>
    <alternativeName>
        <fullName evidence="9">Geranyltranstransferase</fullName>
    </alternativeName>
</protein>
<dbReference type="InterPro" id="IPR000092">
    <property type="entry name" value="Polyprenyl_synt"/>
</dbReference>
<evidence type="ECO:0000256" key="1">
    <source>
        <dbReference type="ARBA" id="ARBA00001946"/>
    </source>
</evidence>
<dbReference type="AlphaFoldDB" id="A0A3E3E958"/>
<evidence type="ECO:0000256" key="8">
    <source>
        <dbReference type="ARBA" id="ARBA00023229"/>
    </source>
</evidence>
<proteinExistence type="inferred from homology"/>
<evidence type="ECO:0000256" key="3">
    <source>
        <dbReference type="ARBA" id="ARBA00012439"/>
    </source>
</evidence>
<dbReference type="PANTHER" id="PTHR43281:SF1">
    <property type="entry name" value="FARNESYL DIPHOSPHATE SYNTHASE"/>
    <property type="match status" value="1"/>
</dbReference>
<dbReference type="Gene3D" id="1.10.600.10">
    <property type="entry name" value="Farnesyl Diphosphate Synthase"/>
    <property type="match status" value="1"/>
</dbReference>
<dbReference type="STRING" id="1123313.GCA_000420345_00164"/>
<evidence type="ECO:0000256" key="9">
    <source>
        <dbReference type="ARBA" id="ARBA00032380"/>
    </source>
</evidence>
<keyword evidence="8" id="KW-0414">Isoprene biosynthesis</keyword>
<evidence type="ECO:0000256" key="12">
    <source>
        <dbReference type="RuleBase" id="RU004466"/>
    </source>
</evidence>
<dbReference type="EMBL" id="JAQLXO010000001">
    <property type="protein sequence ID" value="MDB7981264.1"/>
    <property type="molecule type" value="Genomic_DNA"/>
</dbReference>
<evidence type="ECO:0000256" key="5">
    <source>
        <dbReference type="ARBA" id="ARBA00022679"/>
    </source>
</evidence>
<dbReference type="PANTHER" id="PTHR43281">
    <property type="entry name" value="FARNESYL DIPHOSPHATE SYNTHASE"/>
    <property type="match status" value="1"/>
</dbReference>
<evidence type="ECO:0000313" key="15">
    <source>
        <dbReference type="Proteomes" id="UP000260721"/>
    </source>
</evidence>
<comment type="caution">
    <text evidence="14">The sequence shown here is derived from an EMBL/GenBank/DDBJ whole genome shotgun (WGS) entry which is preliminary data.</text>
</comment>
<evidence type="ECO:0000256" key="6">
    <source>
        <dbReference type="ARBA" id="ARBA00022723"/>
    </source>
</evidence>
<dbReference type="InterPro" id="IPR033749">
    <property type="entry name" value="Polyprenyl_synt_CS"/>
</dbReference>
<dbReference type="InterPro" id="IPR053378">
    <property type="entry name" value="Prenyl_diphosphate_synthase"/>
</dbReference>
<accession>A0A3E3E958</accession>